<evidence type="ECO:0000313" key="1">
    <source>
        <dbReference type="EMBL" id="KAK5824841.1"/>
    </source>
</evidence>
<proteinExistence type="predicted"/>
<protein>
    <submittedName>
        <fullName evidence="1">Uncharacterized protein</fullName>
    </submittedName>
</protein>
<keyword evidence="2" id="KW-1185">Reference proteome</keyword>
<evidence type="ECO:0000313" key="2">
    <source>
        <dbReference type="Proteomes" id="UP001358586"/>
    </source>
</evidence>
<reference evidence="1 2" key="1">
    <citation type="submission" date="2023-03" db="EMBL/GenBank/DDBJ databases">
        <title>WGS of Gossypium arboreum.</title>
        <authorList>
            <person name="Yu D."/>
        </authorList>
    </citation>
    <scope>NUCLEOTIDE SEQUENCE [LARGE SCALE GENOMIC DNA]</scope>
    <source>
        <tissue evidence="1">Leaf</tissue>
    </source>
</reference>
<sequence>MTLRVEVIEIGWDLSLRAQSHQALTMTSVWLQEEGEGEWGEMAREGVNLEGRVSIPWKNGGNLSGSQIHTLMEHDLEDEVLIGEEGKKRNRGEIEDILAKEETNTLVVKNRKIVEVRYLLSAAAKRQADRVQ</sequence>
<dbReference type="Proteomes" id="UP001358586">
    <property type="component" value="Chromosome 6"/>
</dbReference>
<organism evidence="1 2">
    <name type="scientific">Gossypium arboreum</name>
    <name type="common">Tree cotton</name>
    <name type="synonym">Gossypium nanking</name>
    <dbReference type="NCBI Taxonomy" id="29729"/>
    <lineage>
        <taxon>Eukaryota</taxon>
        <taxon>Viridiplantae</taxon>
        <taxon>Streptophyta</taxon>
        <taxon>Embryophyta</taxon>
        <taxon>Tracheophyta</taxon>
        <taxon>Spermatophyta</taxon>
        <taxon>Magnoliopsida</taxon>
        <taxon>eudicotyledons</taxon>
        <taxon>Gunneridae</taxon>
        <taxon>Pentapetalae</taxon>
        <taxon>rosids</taxon>
        <taxon>malvids</taxon>
        <taxon>Malvales</taxon>
        <taxon>Malvaceae</taxon>
        <taxon>Malvoideae</taxon>
        <taxon>Gossypium</taxon>
    </lineage>
</organism>
<dbReference type="EMBL" id="JARKNE010000006">
    <property type="protein sequence ID" value="KAK5824841.1"/>
    <property type="molecule type" value="Genomic_DNA"/>
</dbReference>
<gene>
    <name evidence="1" type="ORF">PVK06_019625</name>
</gene>
<accession>A0ABR0PKL3</accession>
<name>A0ABR0PKL3_GOSAR</name>
<comment type="caution">
    <text evidence="1">The sequence shown here is derived from an EMBL/GenBank/DDBJ whole genome shotgun (WGS) entry which is preliminary data.</text>
</comment>